<protein>
    <recommendedName>
        <fullName evidence="3">DUF3793 domain-containing protein</fullName>
    </recommendedName>
</protein>
<name>S0FKQ8_RUMCE</name>
<reference evidence="1 2" key="1">
    <citation type="journal article" date="2013" name="Genome Announc.">
        <title>Draft Genome Sequence of the Cellulolytic, Mesophilic, Anaerobic Bacterium Clostridium termitidis Strain CT1112 (DSM 5398).</title>
        <authorList>
            <person name="Lal S."/>
            <person name="Ramachandran U."/>
            <person name="Zhang X."/>
            <person name="Munir R."/>
            <person name="Sparling R."/>
            <person name="Levin D.B."/>
        </authorList>
    </citation>
    <scope>NUCLEOTIDE SEQUENCE [LARGE SCALE GENOMIC DNA]</scope>
    <source>
        <strain evidence="1 2">CT1112</strain>
    </source>
</reference>
<dbReference type="RefSeq" id="WP_004625169.1">
    <property type="nucleotide sequence ID" value="NZ_AORV01000027.1"/>
</dbReference>
<sequence>MAINQIQALNFINLLSKLPDEDYLLSLIAYGTAPTIREEKPSSLMTFTRAGRNLYDLWENFGPQVCKKLNLEFTRLRDTKDSVRVLFYKTGPLEQCLNKSSNREFLNEMGYASTITLEDCIEKLKERFECVCPHEIGIFLGIPLEDVVGFINHKGENSLLCRYWKVYHAPERALKLFRSFDKARQDIRDSIANNNFDFTVSA</sequence>
<keyword evidence="2" id="KW-1185">Reference proteome</keyword>
<accession>S0FKQ8</accession>
<comment type="caution">
    <text evidence="1">The sequence shown here is derived from an EMBL/GenBank/DDBJ whole genome shotgun (WGS) entry which is preliminary data.</text>
</comment>
<dbReference type="Proteomes" id="UP000014155">
    <property type="component" value="Unassembled WGS sequence"/>
</dbReference>
<dbReference type="AlphaFoldDB" id="S0FKQ8"/>
<proteinExistence type="predicted"/>
<evidence type="ECO:0008006" key="3">
    <source>
        <dbReference type="Google" id="ProtNLM"/>
    </source>
</evidence>
<gene>
    <name evidence="1" type="ORF">CTER_1662</name>
</gene>
<dbReference type="EMBL" id="AORV01000027">
    <property type="protein sequence ID" value="EMS72452.1"/>
    <property type="molecule type" value="Genomic_DNA"/>
</dbReference>
<dbReference type="PATRIC" id="fig|1195236.3.peg.1991"/>
<organism evidence="1 2">
    <name type="scientific">Ruminiclostridium cellobioparum subsp. termitidis CT1112</name>
    <dbReference type="NCBI Taxonomy" id="1195236"/>
    <lineage>
        <taxon>Bacteria</taxon>
        <taxon>Bacillati</taxon>
        <taxon>Bacillota</taxon>
        <taxon>Clostridia</taxon>
        <taxon>Eubacteriales</taxon>
        <taxon>Oscillospiraceae</taxon>
        <taxon>Ruminiclostridium</taxon>
    </lineage>
</organism>
<evidence type="ECO:0000313" key="2">
    <source>
        <dbReference type="Proteomes" id="UP000014155"/>
    </source>
</evidence>
<dbReference type="eggNOG" id="ENOG5032SGE">
    <property type="taxonomic scope" value="Bacteria"/>
</dbReference>
<dbReference type="STRING" id="1195236.CTER_1662"/>
<evidence type="ECO:0000313" key="1">
    <source>
        <dbReference type="EMBL" id="EMS72452.1"/>
    </source>
</evidence>
<dbReference type="InterPro" id="IPR024523">
    <property type="entry name" value="DUF3793"/>
</dbReference>
<dbReference type="Pfam" id="PF12672">
    <property type="entry name" value="DUF3793"/>
    <property type="match status" value="1"/>
</dbReference>